<evidence type="ECO:0000256" key="1">
    <source>
        <dbReference type="ARBA" id="ARBA00022574"/>
    </source>
</evidence>
<feature type="compositionally biased region" description="Basic and acidic residues" evidence="4">
    <location>
        <begin position="400"/>
        <end position="412"/>
    </location>
</feature>
<feature type="compositionally biased region" description="Low complexity" evidence="4">
    <location>
        <begin position="428"/>
        <end position="440"/>
    </location>
</feature>
<keyword evidence="6" id="KW-1185">Reference proteome</keyword>
<accession>A0A3M6U4X0</accession>
<feature type="compositionally biased region" description="Polar residues" evidence="4">
    <location>
        <begin position="492"/>
        <end position="504"/>
    </location>
</feature>
<sequence>MQNRTTLHHNLQRRVYGNLPPGMLMKRARGSKYLLQCLQKETALTGHEGCVNSIAWNESGSYLLSGADDCRLNIYQPTKRKLLHSIRSGHRANIFSAKFLPGSGDKWIVSCAGDGMIHFTDLNRETGHGQFQFNCHAGTTYEVITTPGDPNTFLSCGEDGTVRLFDLRTKTKCLCRDCKEDILIDCGKAITSINLNPIMPYHLGVGCEDSTVRVFDRRALSSSSTNKMNGMFCQFRPDSLNGRTCRVTSLHYSPDGSELLVSYCADYVYLFTLRGSKQLRSTHDDDLEGGYSNGSNCHRNVPPLKRLRLRGDWSDTGPNARPESEHPSPENSLMQRMSDMFARWLEESFRAGQRHRARTSSSRSTSVSSTTSSSSMSSSPPSYMSSSSSESSGASGLFGEEPRRRWSRERNSEVPQSRKGVRVGESGGASVEMESESAASLDDANRTGQERLNVSSTKSVELIPHCEKEFESVPRTTESTTYVNDTMAAAAENNTGASETSTIAIESKDTENGPSSHRLSQQMDQSKVKDSHSNTLVKTKSKDSSSPATQETTRPSRTHADPTSQEEPRDERNPGVSGDEGVALPEHTSAATRIQRVYRLHKKAKSSTECEGKDLWIPEMTRVYKGHRNARTMIKEANFWGDDYVLSGSDCGRIFIWEKYSAELVMILQGDKHVVNCVQPHPYDPILASSGIDYDIKLWTPSAKEPMEPKDKDEIIGRNEKMLEESRDTITVPASFMIRMLASLNHARFGQRTQDDETDSDLSDD</sequence>
<dbReference type="PANTHER" id="PTHR15574">
    <property type="entry name" value="WD REPEAT DOMAIN-CONTAINING FAMILY"/>
    <property type="match status" value="1"/>
</dbReference>
<dbReference type="InterPro" id="IPR001680">
    <property type="entry name" value="WD40_rpt"/>
</dbReference>
<evidence type="ECO:0000256" key="3">
    <source>
        <dbReference type="PROSITE-ProRule" id="PRU00221"/>
    </source>
</evidence>
<dbReference type="SUPFAM" id="SSF50978">
    <property type="entry name" value="WD40 repeat-like"/>
    <property type="match status" value="1"/>
</dbReference>
<dbReference type="OrthoDB" id="4869960at2759"/>
<organism evidence="5 6">
    <name type="scientific">Pocillopora damicornis</name>
    <name type="common">Cauliflower coral</name>
    <name type="synonym">Millepora damicornis</name>
    <dbReference type="NCBI Taxonomy" id="46731"/>
    <lineage>
        <taxon>Eukaryota</taxon>
        <taxon>Metazoa</taxon>
        <taxon>Cnidaria</taxon>
        <taxon>Anthozoa</taxon>
        <taxon>Hexacorallia</taxon>
        <taxon>Scleractinia</taxon>
        <taxon>Astrocoeniina</taxon>
        <taxon>Pocilloporidae</taxon>
        <taxon>Pocillopora</taxon>
    </lineage>
</organism>
<dbReference type="Proteomes" id="UP000275408">
    <property type="component" value="Unassembled WGS sequence"/>
</dbReference>
<dbReference type="AlphaFoldDB" id="A0A3M6U4X0"/>
<keyword evidence="2" id="KW-0677">Repeat</keyword>
<dbReference type="GO" id="GO:0045944">
    <property type="term" value="P:positive regulation of transcription by RNA polymerase II"/>
    <property type="evidence" value="ECO:0007669"/>
    <property type="project" value="TreeGrafter"/>
</dbReference>
<dbReference type="EMBL" id="RCHS01002239">
    <property type="protein sequence ID" value="RMX48710.1"/>
    <property type="molecule type" value="Genomic_DNA"/>
</dbReference>
<dbReference type="SMART" id="SM00320">
    <property type="entry name" value="WD40"/>
    <property type="match status" value="7"/>
</dbReference>
<dbReference type="Gene3D" id="2.130.10.10">
    <property type="entry name" value="YVTN repeat-like/Quinoprotein amine dehydrogenase"/>
    <property type="match status" value="3"/>
</dbReference>
<evidence type="ECO:0000313" key="5">
    <source>
        <dbReference type="EMBL" id="RMX48710.1"/>
    </source>
</evidence>
<feature type="compositionally biased region" description="Polar residues" evidence="4">
    <location>
        <begin position="450"/>
        <end position="459"/>
    </location>
</feature>
<feature type="compositionally biased region" description="Polar residues" evidence="4">
    <location>
        <begin position="533"/>
        <end position="565"/>
    </location>
</feature>
<feature type="compositionally biased region" description="Polar residues" evidence="4">
    <location>
        <begin position="512"/>
        <end position="525"/>
    </location>
</feature>
<name>A0A3M6U4X0_POCDA</name>
<evidence type="ECO:0000256" key="2">
    <source>
        <dbReference type="ARBA" id="ARBA00022737"/>
    </source>
</evidence>
<dbReference type="OMA" id="FRVRYGN"/>
<dbReference type="STRING" id="46731.A0A3M6U4X0"/>
<gene>
    <name evidence="5" type="ORF">pdam_00001589</name>
</gene>
<feature type="region of interest" description="Disordered" evidence="4">
    <location>
        <begin position="471"/>
        <end position="590"/>
    </location>
</feature>
<reference evidence="5 6" key="1">
    <citation type="journal article" date="2018" name="Sci. Rep.">
        <title>Comparative analysis of the Pocillopora damicornis genome highlights role of immune system in coral evolution.</title>
        <authorList>
            <person name="Cunning R."/>
            <person name="Bay R.A."/>
            <person name="Gillette P."/>
            <person name="Baker A.C."/>
            <person name="Traylor-Knowles N."/>
        </authorList>
    </citation>
    <scope>NUCLEOTIDE SEQUENCE [LARGE SCALE GENOMIC DNA]</scope>
    <source>
        <strain evidence="5">RSMAS</strain>
        <tissue evidence="5">Whole animal</tissue>
    </source>
</reference>
<dbReference type="Pfam" id="PF00400">
    <property type="entry name" value="WD40"/>
    <property type="match status" value="3"/>
</dbReference>
<protein>
    <submittedName>
        <fullName evidence="5">Uncharacterized protein</fullName>
    </submittedName>
</protein>
<keyword evidence="1 3" id="KW-0853">WD repeat</keyword>
<dbReference type="GO" id="GO:0005737">
    <property type="term" value="C:cytoplasm"/>
    <property type="evidence" value="ECO:0007669"/>
    <property type="project" value="TreeGrafter"/>
</dbReference>
<dbReference type="GO" id="GO:0080008">
    <property type="term" value="C:Cul4-RING E3 ubiquitin ligase complex"/>
    <property type="evidence" value="ECO:0007669"/>
    <property type="project" value="TreeGrafter"/>
</dbReference>
<comment type="caution">
    <text evidence="5">The sequence shown here is derived from an EMBL/GenBank/DDBJ whole genome shotgun (WGS) entry which is preliminary data.</text>
</comment>
<dbReference type="PROSITE" id="PS50294">
    <property type="entry name" value="WD_REPEATS_REGION"/>
    <property type="match status" value="1"/>
</dbReference>
<feature type="compositionally biased region" description="Polar residues" evidence="4">
    <location>
        <begin position="474"/>
        <end position="484"/>
    </location>
</feature>
<dbReference type="PANTHER" id="PTHR15574:SF39">
    <property type="entry name" value="DDB1- AND CUL4-ASSOCIATED FACTOR 6"/>
    <property type="match status" value="1"/>
</dbReference>
<feature type="region of interest" description="Disordered" evidence="4">
    <location>
        <begin position="352"/>
        <end position="459"/>
    </location>
</feature>
<dbReference type="InterPro" id="IPR045151">
    <property type="entry name" value="DCAF8"/>
</dbReference>
<dbReference type="InterPro" id="IPR015943">
    <property type="entry name" value="WD40/YVTN_repeat-like_dom_sf"/>
</dbReference>
<dbReference type="PROSITE" id="PS50082">
    <property type="entry name" value="WD_REPEATS_2"/>
    <property type="match status" value="2"/>
</dbReference>
<feature type="repeat" description="WD" evidence="3">
    <location>
        <begin position="668"/>
        <end position="699"/>
    </location>
</feature>
<feature type="repeat" description="WD" evidence="3">
    <location>
        <begin position="44"/>
        <end position="85"/>
    </location>
</feature>
<dbReference type="InterPro" id="IPR036322">
    <property type="entry name" value="WD40_repeat_dom_sf"/>
</dbReference>
<proteinExistence type="predicted"/>
<evidence type="ECO:0000313" key="6">
    <source>
        <dbReference type="Proteomes" id="UP000275408"/>
    </source>
</evidence>
<feature type="region of interest" description="Disordered" evidence="4">
    <location>
        <begin position="307"/>
        <end position="332"/>
    </location>
</feature>
<feature type="compositionally biased region" description="Low complexity" evidence="4">
    <location>
        <begin position="359"/>
        <end position="392"/>
    </location>
</feature>
<evidence type="ECO:0000256" key="4">
    <source>
        <dbReference type="SAM" id="MobiDB-lite"/>
    </source>
</evidence>